<dbReference type="Pfam" id="PF14432">
    <property type="entry name" value="DYW_deaminase"/>
    <property type="match status" value="1"/>
</dbReference>
<dbReference type="RefSeq" id="XP_021805912.1">
    <property type="nucleotide sequence ID" value="XM_021950220.1"/>
</dbReference>
<evidence type="ECO:0000256" key="3">
    <source>
        <dbReference type="PROSITE-ProRule" id="PRU00708"/>
    </source>
</evidence>
<dbReference type="Pfam" id="PF13041">
    <property type="entry name" value="PPR_2"/>
    <property type="match status" value="3"/>
</dbReference>
<name>A0A6P5RTM1_PRUAV</name>
<feature type="repeat" description="PPR" evidence="3">
    <location>
        <begin position="332"/>
        <end position="366"/>
    </location>
</feature>
<dbReference type="GeneID" id="110749989"/>
<dbReference type="InterPro" id="IPR046849">
    <property type="entry name" value="E2_motif"/>
</dbReference>
<evidence type="ECO:0000256" key="1">
    <source>
        <dbReference type="ARBA" id="ARBA00006643"/>
    </source>
</evidence>
<dbReference type="GO" id="GO:0003723">
    <property type="term" value="F:RNA binding"/>
    <property type="evidence" value="ECO:0007669"/>
    <property type="project" value="InterPro"/>
</dbReference>
<evidence type="ECO:0000313" key="6">
    <source>
        <dbReference type="RefSeq" id="XP_021805912.1"/>
    </source>
</evidence>
<feature type="repeat" description="PPR" evidence="3">
    <location>
        <begin position="773"/>
        <end position="807"/>
    </location>
</feature>
<dbReference type="InterPro" id="IPR011990">
    <property type="entry name" value="TPR-like_helical_dom_sf"/>
</dbReference>
<feature type="repeat" description="PPR" evidence="3">
    <location>
        <begin position="152"/>
        <end position="186"/>
    </location>
</feature>
<dbReference type="FunFam" id="1.25.40.10:FF:000031">
    <property type="entry name" value="Pentatricopeptide repeat-containing protein mitochondrial"/>
    <property type="match status" value="1"/>
</dbReference>
<dbReference type="FunFam" id="1.25.40.10:FF:000425">
    <property type="entry name" value="Pentatricopeptide repeat-containing protein At3g26540"/>
    <property type="match status" value="1"/>
</dbReference>
<dbReference type="InterPro" id="IPR046960">
    <property type="entry name" value="PPR_At4g14850-like_plant"/>
</dbReference>
<evidence type="ECO:0000313" key="5">
    <source>
        <dbReference type="Proteomes" id="UP000515124"/>
    </source>
</evidence>
<dbReference type="GO" id="GO:0009451">
    <property type="term" value="P:RNA modification"/>
    <property type="evidence" value="ECO:0007669"/>
    <property type="project" value="InterPro"/>
</dbReference>
<dbReference type="FunFam" id="1.25.40.10:FF:000366">
    <property type="entry name" value="Pentatricopeptide (PPR) repeat-containing protein"/>
    <property type="match status" value="1"/>
</dbReference>
<feature type="repeat" description="PPR" evidence="3">
    <location>
        <begin position="121"/>
        <end position="151"/>
    </location>
</feature>
<dbReference type="KEGG" id="pavi:110749989"/>
<feature type="domain" description="DYW" evidence="4">
    <location>
        <begin position="990"/>
        <end position="1081"/>
    </location>
</feature>
<keyword evidence="5" id="KW-1185">Reference proteome</keyword>
<dbReference type="Pfam" id="PF01535">
    <property type="entry name" value="PPR"/>
    <property type="match status" value="8"/>
</dbReference>
<dbReference type="Pfam" id="PF20430">
    <property type="entry name" value="Eplus_motif"/>
    <property type="match status" value="1"/>
</dbReference>
<dbReference type="FunFam" id="1.25.40.10:FF:000381">
    <property type="entry name" value="Pentatricopeptide repeat-containing protein"/>
    <property type="match status" value="2"/>
</dbReference>
<reference evidence="6" key="1">
    <citation type="submission" date="2025-08" db="UniProtKB">
        <authorList>
            <consortium name="RefSeq"/>
        </authorList>
    </citation>
    <scope>IDENTIFICATION</scope>
</reference>
<dbReference type="Pfam" id="PF20431">
    <property type="entry name" value="E_motif"/>
    <property type="match status" value="1"/>
</dbReference>
<dbReference type="PANTHER" id="PTHR47926:SF390">
    <property type="entry name" value="TETRATRICOPEPTIDE REPEAT-LIKE SUPERFAMILY PROTEIN"/>
    <property type="match status" value="1"/>
</dbReference>
<dbReference type="PANTHER" id="PTHR47926">
    <property type="entry name" value="PENTATRICOPEPTIDE REPEAT-CONTAINING PROTEIN"/>
    <property type="match status" value="1"/>
</dbReference>
<dbReference type="InterPro" id="IPR002885">
    <property type="entry name" value="PPR_rpt"/>
</dbReference>
<protein>
    <submittedName>
        <fullName evidence="6">Pentatricopeptide repeat-containing protein At5g09950</fullName>
    </submittedName>
</protein>
<organism evidence="5 6">
    <name type="scientific">Prunus avium</name>
    <name type="common">Cherry</name>
    <name type="synonym">Cerasus avium</name>
    <dbReference type="NCBI Taxonomy" id="42229"/>
    <lineage>
        <taxon>Eukaryota</taxon>
        <taxon>Viridiplantae</taxon>
        <taxon>Streptophyta</taxon>
        <taxon>Embryophyta</taxon>
        <taxon>Tracheophyta</taxon>
        <taxon>Spermatophyta</taxon>
        <taxon>Magnoliopsida</taxon>
        <taxon>eudicotyledons</taxon>
        <taxon>Gunneridae</taxon>
        <taxon>Pentapetalae</taxon>
        <taxon>rosids</taxon>
        <taxon>fabids</taxon>
        <taxon>Rosales</taxon>
        <taxon>Rosaceae</taxon>
        <taxon>Amygdaloideae</taxon>
        <taxon>Amygdaleae</taxon>
        <taxon>Prunus</taxon>
    </lineage>
</organism>
<dbReference type="FunFam" id="1.25.40.10:FF:001224">
    <property type="entry name" value="Pentatricopeptide repeat-containing protein chloroplastic"/>
    <property type="match status" value="1"/>
</dbReference>
<proteinExistence type="inferred from homology"/>
<feature type="repeat" description="PPR" evidence="3">
    <location>
        <begin position="468"/>
        <end position="502"/>
    </location>
</feature>
<dbReference type="InterPro" id="IPR046848">
    <property type="entry name" value="E_motif"/>
</dbReference>
<dbReference type="Proteomes" id="UP000515124">
    <property type="component" value="Unplaced"/>
</dbReference>
<sequence>MVRCFLLFTPSHPCRRVPRRSNHAFSTFTASSPVVSDPPPPHASLFFKSQNPTRPLIPLQSSFDQYESSQPQLKAPPFSPHFTHTNNGTYGYLSSRYRDSRTSNDAQSFHLQICKHGFANDLFLCNTLINVYVRIGALVEAGKLFEEMPEKNSVTWACLISGYTQNGMPNEACAHFKQMLSDGFSPSPYACGSVLRACQESGPCKLKFGMQIHGLICKTNHAADMVMSNVLMSMYGRCLGSVDDAYHVFCEIEIKNSVSWNSIISVYCQRGDAISAFKLFSSMQEDSSAFSLQPNEYTFGSLITAACSLTHAGLSLLQQILTRVNKSGILQDLYVGSALVSGFARFGLIDYARKIFEQMSERNAVSMNGLMVALVRQKRGKEATEVFMEMKDLVGINLDSLVVLLSSFAEFSVLEEGKRKGREVHAYVIRAGLIYRKVAIGNGLINTYAKCGAISYACSVFRHMVDKDLISWNSLISGLDQNELFEDAVMNFREMRRSELLPSNFTLISALSSCASLGWIILGQQTHCEALKLGLHLDVSVSNALLALYSETGHLSECRNVFFSMQDYDQVSWNSIIGALAGSEASVLEAVEYFLDMMQSGWELNRVTFMSILAAVSSLSLPELGQQIHAVVLKYNAAEDCAIENALITCYGKRGGIDDCEKIFSRMSERRDEISWNSMISGYIHNEFLPKAMDLVWFMMQRGQRLDSFTFATVLSACASVATLERGMEVHACGIRACLESDVVVGSAIVDMYSKCGRIDYASRFFELMPVRNAYSWNSLISGYARNGQGHEALSLFSQMKLQGQLPDHVTFVGVLSACSHAGLVDEGFQHFKSMTKVHGLAPRMEHFSCMVDLLGRAGKLNMIEDFINKMPMKPNVLIWRTVLGACCRANGRNTELGRRVAEMLLELEPQNATNYVLLANMYAAGGKWDDVAKARMAMRKATAKKEAGCSWVTMKDGVHVFVAGDKSHPEKDLIYEKLKELNRKMREAGYVPETKFALYDLELENKEELLSYHSEKLAVAYVLTRPSQLPIRIMKNLRVCGDCHSAFKYISKIVGRQIVLRDSSRFHHFADGKCSCGDYW</sequence>
<comment type="similarity">
    <text evidence="1">Belongs to the PPR family. PCMP-H subfamily.</text>
</comment>
<evidence type="ECO:0000256" key="2">
    <source>
        <dbReference type="ARBA" id="ARBA00022737"/>
    </source>
</evidence>
<feature type="repeat" description="PPR" evidence="3">
    <location>
        <begin position="672"/>
        <end position="706"/>
    </location>
</feature>
<feature type="repeat" description="PPR" evidence="3">
    <location>
        <begin position="569"/>
        <end position="604"/>
    </location>
</feature>
<gene>
    <name evidence="6" type="primary">LOC110749989</name>
</gene>
<dbReference type="PROSITE" id="PS51375">
    <property type="entry name" value="PPR"/>
    <property type="match status" value="8"/>
</dbReference>
<dbReference type="AlphaFoldDB" id="A0A6P5RTM1"/>
<dbReference type="GO" id="GO:0008270">
    <property type="term" value="F:zinc ion binding"/>
    <property type="evidence" value="ECO:0007669"/>
    <property type="project" value="InterPro"/>
</dbReference>
<feature type="repeat" description="PPR" evidence="3">
    <location>
        <begin position="256"/>
        <end position="290"/>
    </location>
</feature>
<accession>A0A6P5RTM1</accession>
<dbReference type="NCBIfam" id="TIGR00756">
    <property type="entry name" value="PPR"/>
    <property type="match status" value="3"/>
</dbReference>
<dbReference type="InterPro" id="IPR032867">
    <property type="entry name" value="DYW_dom"/>
</dbReference>
<keyword evidence="2" id="KW-0677">Repeat</keyword>
<dbReference type="Gene3D" id="1.25.40.10">
    <property type="entry name" value="Tetratricopeptide repeat domain"/>
    <property type="match status" value="8"/>
</dbReference>
<evidence type="ECO:0000259" key="4">
    <source>
        <dbReference type="Pfam" id="PF14432"/>
    </source>
</evidence>